<comment type="caution">
    <text evidence="2">The sequence shown here is derived from an EMBL/GenBank/DDBJ whole genome shotgun (WGS) entry which is preliminary data.</text>
</comment>
<dbReference type="Proteomes" id="UP000736672">
    <property type="component" value="Unassembled WGS sequence"/>
</dbReference>
<evidence type="ECO:0000313" key="3">
    <source>
        <dbReference type="Proteomes" id="UP000736672"/>
    </source>
</evidence>
<evidence type="ECO:0000256" key="1">
    <source>
        <dbReference type="SAM" id="SignalP"/>
    </source>
</evidence>
<keyword evidence="1" id="KW-0732">Signal</keyword>
<feature type="signal peptide" evidence="1">
    <location>
        <begin position="1"/>
        <end position="21"/>
    </location>
</feature>
<proteinExistence type="predicted"/>
<protein>
    <submittedName>
        <fullName evidence="2">Uncharacterized protein</fullName>
    </submittedName>
</protein>
<organism evidence="2 3">
    <name type="scientific">Fusarium solani</name>
    <name type="common">Filamentous fungus</name>
    <dbReference type="NCBI Taxonomy" id="169388"/>
    <lineage>
        <taxon>Eukaryota</taxon>
        <taxon>Fungi</taxon>
        <taxon>Dikarya</taxon>
        <taxon>Ascomycota</taxon>
        <taxon>Pezizomycotina</taxon>
        <taxon>Sordariomycetes</taxon>
        <taxon>Hypocreomycetidae</taxon>
        <taxon>Hypocreales</taxon>
        <taxon>Nectriaceae</taxon>
        <taxon>Fusarium</taxon>
        <taxon>Fusarium solani species complex</taxon>
    </lineage>
</organism>
<evidence type="ECO:0000313" key="2">
    <source>
        <dbReference type="EMBL" id="KAH7266633.1"/>
    </source>
</evidence>
<dbReference type="AlphaFoldDB" id="A0A9P9R5B1"/>
<feature type="chain" id="PRO_5040293938" evidence="1">
    <location>
        <begin position="22"/>
        <end position="251"/>
    </location>
</feature>
<accession>A0A9P9R5B1</accession>
<dbReference type="EMBL" id="JAGTJS010000006">
    <property type="protein sequence ID" value="KAH7266633.1"/>
    <property type="molecule type" value="Genomic_DNA"/>
</dbReference>
<reference evidence="2" key="1">
    <citation type="journal article" date="2021" name="Nat. Commun.">
        <title>Genetic determinants of endophytism in the Arabidopsis root mycobiome.</title>
        <authorList>
            <person name="Mesny F."/>
            <person name="Miyauchi S."/>
            <person name="Thiergart T."/>
            <person name="Pickel B."/>
            <person name="Atanasova L."/>
            <person name="Karlsson M."/>
            <person name="Huettel B."/>
            <person name="Barry K.W."/>
            <person name="Haridas S."/>
            <person name="Chen C."/>
            <person name="Bauer D."/>
            <person name="Andreopoulos W."/>
            <person name="Pangilinan J."/>
            <person name="LaButti K."/>
            <person name="Riley R."/>
            <person name="Lipzen A."/>
            <person name="Clum A."/>
            <person name="Drula E."/>
            <person name="Henrissat B."/>
            <person name="Kohler A."/>
            <person name="Grigoriev I.V."/>
            <person name="Martin F.M."/>
            <person name="Hacquard S."/>
        </authorList>
    </citation>
    <scope>NUCLEOTIDE SEQUENCE</scope>
    <source>
        <strain evidence="2">FSSC 5 MPI-SDFR-AT-0091</strain>
    </source>
</reference>
<name>A0A9P9R5B1_FUSSL</name>
<sequence length="251" mass="27866">MKCSRITGCLASVLLAGATQAFQMRQPPPVDLVQGFDWKNPFALEAMSAFQPACEVETSFSALEYTLHELMDPPPNGLKPWAKGLKEVFDGKEYPGGWSGLDYHLHGRSLLLMDYDKLPLTVREWVEEQERSDGKGNALFAVLDKPKTEEDELEHVVEFPAADKIDRSSDEQKVVIFAPGALYGVLPLWAAEASKCKDQLVDLTKYNTTPVDGGVVAWIEHSQPEDHSMKFDIKAQVLKASNTKASAKEEL</sequence>
<keyword evidence="3" id="KW-1185">Reference proteome</keyword>
<gene>
    <name evidence="2" type="ORF">B0J15DRAFT_489171</name>
</gene>
<dbReference type="OrthoDB" id="4359806at2759"/>